<evidence type="ECO:0000313" key="1">
    <source>
        <dbReference type="EMBL" id="SBS92073.1"/>
    </source>
</evidence>
<evidence type="ECO:0000313" key="4">
    <source>
        <dbReference type="Proteomes" id="UP000078560"/>
    </source>
</evidence>
<gene>
    <name evidence="2" type="ORF">POVCU1_081440</name>
    <name evidence="1" type="ORF">POVCU2_0071960</name>
</gene>
<evidence type="ECO:0000313" key="2">
    <source>
        <dbReference type="EMBL" id="SBT02849.1"/>
    </source>
</evidence>
<reference evidence="3 4" key="2">
    <citation type="submission" date="2016-05" db="EMBL/GenBank/DDBJ databases">
        <authorList>
            <person name="Naeem Raeece"/>
        </authorList>
    </citation>
    <scope>NUCLEOTIDE SEQUENCE [LARGE SCALE GENOMIC DNA]</scope>
</reference>
<accession>A0A1A8XFZ6</accession>
<dbReference type="Proteomes" id="UP000078546">
    <property type="component" value="Unassembled WGS sequence"/>
</dbReference>
<name>A0A1A8XFZ6_PLAOA</name>
<proteinExistence type="predicted"/>
<organism evidence="2 3">
    <name type="scientific">Plasmodium ovale curtisi</name>
    <dbReference type="NCBI Taxonomy" id="864141"/>
    <lineage>
        <taxon>Eukaryota</taxon>
        <taxon>Sar</taxon>
        <taxon>Alveolata</taxon>
        <taxon>Apicomplexa</taxon>
        <taxon>Aconoidasida</taxon>
        <taxon>Haemosporida</taxon>
        <taxon>Plasmodiidae</taxon>
        <taxon>Plasmodium</taxon>
        <taxon>Plasmodium (Plasmodium)</taxon>
    </lineage>
</organism>
<dbReference type="AlphaFoldDB" id="A0A1A8XFZ6"/>
<dbReference type="EMBL" id="FLQV01003805">
    <property type="protein sequence ID" value="SBT02849.1"/>
    <property type="molecule type" value="Genomic_DNA"/>
</dbReference>
<sequence length="119" mass="13627">MLLLGLTFKCSHSEGAATEDRLVKNKAEVGTKINSLSTNVNPATNPKQICNRGYKYDKQKISFERQRGLMCRNINVMCQNYVKPFSNFLKRKLHFSQFYTVTGKCKMAATVFFCILQKC</sequence>
<evidence type="ECO:0000313" key="3">
    <source>
        <dbReference type="Proteomes" id="UP000078546"/>
    </source>
</evidence>
<dbReference type="EMBL" id="FLQU01001219">
    <property type="protein sequence ID" value="SBS92073.1"/>
    <property type="molecule type" value="Genomic_DNA"/>
</dbReference>
<protein>
    <submittedName>
        <fullName evidence="2">Uncharacterized protein</fullName>
    </submittedName>
</protein>
<reference evidence="2" key="1">
    <citation type="submission" date="2016-05" db="EMBL/GenBank/DDBJ databases">
        <authorList>
            <person name="Lavstsen T."/>
            <person name="Jespersen J.S."/>
        </authorList>
    </citation>
    <scope>NUCLEOTIDE SEQUENCE [LARGE SCALE GENOMIC DNA]</scope>
</reference>
<dbReference type="Proteomes" id="UP000078560">
    <property type="component" value="Unassembled WGS sequence"/>
</dbReference>